<evidence type="ECO:0000256" key="4">
    <source>
        <dbReference type="SAM" id="MobiDB-lite"/>
    </source>
</evidence>
<evidence type="ECO:0000259" key="5">
    <source>
        <dbReference type="PROSITE" id="PS50275"/>
    </source>
</evidence>
<evidence type="ECO:0000256" key="1">
    <source>
        <dbReference type="ARBA" id="ARBA00004308"/>
    </source>
</evidence>
<feature type="region of interest" description="Disordered" evidence="4">
    <location>
        <begin position="807"/>
        <end position="855"/>
    </location>
</feature>
<feature type="region of interest" description="Disordered" evidence="4">
    <location>
        <begin position="1085"/>
        <end position="1213"/>
    </location>
</feature>
<comment type="subcellular location">
    <subcellularLocation>
        <location evidence="1">Endomembrane system</location>
    </subcellularLocation>
</comment>
<dbReference type="Pfam" id="PF02383">
    <property type="entry name" value="Syja_N"/>
    <property type="match status" value="1"/>
</dbReference>
<sequence length="1213" mass="138673">MPESGSVVDNGNSPNDSSSASIKNVSSHESKKVGQEHFNDLDNSPIQEPDSGTVKPSTVAIKPKRPGLTKYTVYVTSRRMYIVGSNTRETVFRILEIDFTDPEKLVVMEDNVYFNRTEIMDVLNGLEDSSDNGLTKKVTAVGLLGFIRFTKYYYLLAVTKRKPAAILGGHYIYHVDDTELIPVTHNPKKPARNSEEARFLHTFLSIDLEKTFYFSYTYDLTNTLQRNVVRFKKKFMGLYETNATRSNTSTPQIKTAEENTGDFSYNDRFVWNSHLLQPVLLTFDRVYDWFQPIMHGFVDQIKLSIFGSDVYITLIARRSHHFAGARFFKRGVNDSGNVANEVETEQIVSDMLTSSFHDPKAGFFNNPRYTSFVQHRGSIPLSWSQATAPNIRMTKPPIELNVIDPFYSAAALHFDDLFKRYGAPIQILNLIKQKEKSPRETKLLKEFGNCVDYLNKFLPEEKKIIYTAWDMSRASKSHGQDVITWLECYSEKTLQITGFFHNGRTLNDTQLQHGICRTNCIDCLDRTNAAQFVIGKRALGHQLKALGYTENIYLEYDSDAINSWTELFHDHGDTIAMQYGGSHLVNTLQTYRKINQWSSHSRDMIESVKRFYSNSFIDAQRQDAINLFLGNYVYKEGHPMLWDLNTDYYLHNNYLGISLNYRPSYTHWYTDSFLIDRKKELMQLQEEIKGPLFDQLEKLTVLKIDPYPGFFDNYWNSKYPARELSSFRDSFEYNMNSTLHYTNRSATAGGLSNGSHTGNHKDVDNEKASTVSDNTQSTCANDVKSIYSSSVYSLELDSQNAADQKYVSPFKSRKPRREELLEERLQEEEAKLDTKEKHTDDEKSEESKASLASGTEGDESYFELTALKNSYGKYKRVEKSHGYLSEMLEKTNNEINALIDDTRTLPIITGPSSQALNEDAFDYIDEGYLKGNSSISGKTNVPEQIPFKDMYKLSSPKIYEEDLQIYENSINSARVRYDDAFRKKAENLLKNYKDMLKVEISNRDLGMYRQFVDCMNEWKVEKDIEDRTKWEVGTDTDLENDYDDLSSQASSFGSLDESIDSQESLHYDNSQLRNKTDGDVTIEHASADTNDRHGDTLENERKSADETQEKKVDKAVAEEEKVLAVSDESEPTYFSFKEPEQHTAEIAVTDNESEKDISDPKSDISKLHSADGADIAIQENQKSEDSSLSMVGGLHNDKATAASPFQDEDKLDT</sequence>
<dbReference type="AlphaFoldDB" id="A0A871QZE1"/>
<dbReference type="InterPro" id="IPR002013">
    <property type="entry name" value="SAC_dom"/>
</dbReference>
<name>A0A871QZE1_DEKBR</name>
<accession>A0A871QZE1</accession>
<keyword evidence="3" id="KW-0472">Membrane</keyword>
<dbReference type="EMBL" id="CP063133">
    <property type="protein sequence ID" value="QOU18903.1"/>
    <property type="molecule type" value="Genomic_DNA"/>
</dbReference>
<feature type="region of interest" description="Disordered" evidence="4">
    <location>
        <begin position="1"/>
        <end position="60"/>
    </location>
</feature>
<keyword evidence="2" id="KW-0378">Hydrolase</keyword>
<organism evidence="6 7">
    <name type="scientific">Dekkera bruxellensis</name>
    <name type="common">Brettanomyces custersii</name>
    <dbReference type="NCBI Taxonomy" id="5007"/>
    <lineage>
        <taxon>Eukaryota</taxon>
        <taxon>Fungi</taxon>
        <taxon>Dikarya</taxon>
        <taxon>Ascomycota</taxon>
        <taxon>Saccharomycotina</taxon>
        <taxon>Pichiomycetes</taxon>
        <taxon>Pichiales</taxon>
        <taxon>Pichiaceae</taxon>
        <taxon>Brettanomyces</taxon>
    </lineage>
</organism>
<evidence type="ECO:0000256" key="3">
    <source>
        <dbReference type="ARBA" id="ARBA00023136"/>
    </source>
</evidence>
<dbReference type="PANTHER" id="PTHR45738:SF5">
    <property type="entry name" value="POLYPHOSPHOINOSITIDE PHOSPHATASE"/>
    <property type="match status" value="1"/>
</dbReference>
<dbReference type="GO" id="GO:0012505">
    <property type="term" value="C:endomembrane system"/>
    <property type="evidence" value="ECO:0007669"/>
    <property type="project" value="UniProtKB-SubCell"/>
</dbReference>
<evidence type="ECO:0000313" key="6">
    <source>
        <dbReference type="EMBL" id="QOU18903.1"/>
    </source>
</evidence>
<dbReference type="GO" id="GO:0043813">
    <property type="term" value="F:phosphatidylinositol-3,5-bisphosphate 5-phosphatase activity"/>
    <property type="evidence" value="ECO:0007669"/>
    <property type="project" value="InterPro"/>
</dbReference>
<evidence type="ECO:0000313" key="7">
    <source>
        <dbReference type="Proteomes" id="UP000663131"/>
    </source>
</evidence>
<feature type="compositionally biased region" description="Basic and acidic residues" evidence="4">
    <location>
        <begin position="1152"/>
        <end position="1171"/>
    </location>
</feature>
<feature type="compositionally biased region" description="Basic and acidic residues" evidence="4">
    <location>
        <begin position="816"/>
        <end position="848"/>
    </location>
</feature>
<feature type="region of interest" description="Disordered" evidence="4">
    <location>
        <begin position="1035"/>
        <end position="1059"/>
    </location>
</feature>
<dbReference type="RefSeq" id="XP_041135396.1">
    <property type="nucleotide sequence ID" value="XM_041282620.1"/>
</dbReference>
<feature type="domain" description="SAC" evidence="5">
    <location>
        <begin position="203"/>
        <end position="581"/>
    </location>
</feature>
<gene>
    <name evidence="6" type="ORF">BRETT_004124</name>
</gene>
<dbReference type="KEGG" id="bbrx:BRETT_004124"/>
<feature type="compositionally biased region" description="Basic and acidic residues" evidence="4">
    <location>
        <begin position="1085"/>
        <end position="1122"/>
    </location>
</feature>
<dbReference type="GeneID" id="64576047"/>
<feature type="compositionally biased region" description="Polar residues" evidence="4">
    <location>
        <begin position="7"/>
        <end position="25"/>
    </location>
</feature>
<evidence type="ECO:0000256" key="2">
    <source>
        <dbReference type="ARBA" id="ARBA00022801"/>
    </source>
</evidence>
<reference evidence="6" key="1">
    <citation type="submission" date="2020-10" db="EMBL/GenBank/DDBJ databases">
        <authorList>
            <person name="Palmer J.M."/>
        </authorList>
    </citation>
    <scope>NUCLEOTIDE SEQUENCE</scope>
    <source>
        <strain evidence="6">UCD 2041</strain>
    </source>
</reference>
<dbReference type="GO" id="GO:0046856">
    <property type="term" value="P:phosphatidylinositol dephosphorylation"/>
    <property type="evidence" value="ECO:0007669"/>
    <property type="project" value="InterPro"/>
</dbReference>
<dbReference type="InterPro" id="IPR043573">
    <property type="entry name" value="Fig4-like"/>
</dbReference>
<feature type="region of interest" description="Disordered" evidence="4">
    <location>
        <begin position="746"/>
        <end position="776"/>
    </location>
</feature>
<dbReference type="PANTHER" id="PTHR45738">
    <property type="entry name" value="POLYPHOSPHOINOSITIDE PHOSPHATASE"/>
    <property type="match status" value="1"/>
</dbReference>
<feature type="compositionally biased region" description="Basic and acidic residues" evidence="4">
    <location>
        <begin position="26"/>
        <end position="40"/>
    </location>
</feature>
<protein>
    <recommendedName>
        <fullName evidence="5">SAC domain-containing protein</fullName>
    </recommendedName>
</protein>
<dbReference type="OrthoDB" id="405996at2759"/>
<dbReference type="Proteomes" id="UP000663131">
    <property type="component" value="Chromosome 5"/>
</dbReference>
<reference evidence="6" key="2">
    <citation type="journal article" name="BMC Genomics">
        <title>New genome assemblies reveal patterns of domestication and adaptation across Brettanomyces (Dekkera) species.</title>
        <authorList>
            <person name="Roach M.J."/>
            <person name="Borneman A.R."/>
        </authorList>
    </citation>
    <scope>NUCLEOTIDE SEQUENCE</scope>
    <source>
        <strain evidence="6">UCD 2041</strain>
    </source>
</reference>
<feature type="compositionally biased region" description="Acidic residues" evidence="4">
    <location>
        <begin position="1035"/>
        <end position="1044"/>
    </location>
</feature>
<dbReference type="PROSITE" id="PS50275">
    <property type="entry name" value="SAC"/>
    <property type="match status" value="1"/>
</dbReference>
<proteinExistence type="predicted"/>